<keyword evidence="3" id="KW-1185">Reference proteome</keyword>
<evidence type="ECO:0000313" key="2">
    <source>
        <dbReference type="EMBL" id="UQC78506.1"/>
    </source>
</evidence>
<feature type="transmembrane region" description="Helical" evidence="1">
    <location>
        <begin position="452"/>
        <end position="471"/>
    </location>
</feature>
<evidence type="ECO:0000313" key="3">
    <source>
        <dbReference type="Proteomes" id="UP000830671"/>
    </source>
</evidence>
<feature type="transmembrane region" description="Helical" evidence="1">
    <location>
        <begin position="380"/>
        <end position="405"/>
    </location>
</feature>
<reference evidence="2" key="1">
    <citation type="journal article" date="2021" name="Mol. Plant Microbe Interact.">
        <title>Complete Genome Sequence of the Plant-Pathogenic Fungus Colletotrichum lupini.</title>
        <authorList>
            <person name="Baroncelli R."/>
            <person name="Pensec F."/>
            <person name="Da Lio D."/>
            <person name="Boufleur T."/>
            <person name="Vicente I."/>
            <person name="Sarrocco S."/>
            <person name="Picot A."/>
            <person name="Baraldi E."/>
            <person name="Sukno S."/>
            <person name="Thon M."/>
            <person name="Le Floch G."/>
        </authorList>
    </citation>
    <scope>NUCLEOTIDE SEQUENCE</scope>
    <source>
        <strain evidence="2">IMI 504893</strain>
    </source>
</reference>
<dbReference type="EMBL" id="CP019474">
    <property type="protein sequence ID" value="UQC78506.1"/>
    <property type="molecule type" value="Genomic_DNA"/>
</dbReference>
<accession>A0A9Q8SKE1</accession>
<keyword evidence="1" id="KW-1133">Transmembrane helix</keyword>
<proteinExistence type="predicted"/>
<dbReference type="Proteomes" id="UP000830671">
    <property type="component" value="Chromosome 2"/>
</dbReference>
<protein>
    <submittedName>
        <fullName evidence="2">Uncharacterized protein</fullName>
    </submittedName>
</protein>
<evidence type="ECO:0000256" key="1">
    <source>
        <dbReference type="SAM" id="Phobius"/>
    </source>
</evidence>
<gene>
    <name evidence="2" type="ORF">CLUP02_03983</name>
</gene>
<keyword evidence="1" id="KW-0472">Membrane</keyword>
<dbReference type="AlphaFoldDB" id="A0A9Q8SKE1"/>
<feature type="transmembrane region" description="Helical" evidence="1">
    <location>
        <begin position="895"/>
        <end position="914"/>
    </location>
</feature>
<feature type="transmembrane region" description="Helical" evidence="1">
    <location>
        <begin position="337"/>
        <end position="360"/>
    </location>
</feature>
<dbReference type="KEGG" id="clup:CLUP02_03983"/>
<organism evidence="2 3">
    <name type="scientific">Colletotrichum lupini</name>
    <dbReference type="NCBI Taxonomy" id="145971"/>
    <lineage>
        <taxon>Eukaryota</taxon>
        <taxon>Fungi</taxon>
        <taxon>Dikarya</taxon>
        <taxon>Ascomycota</taxon>
        <taxon>Pezizomycotina</taxon>
        <taxon>Sordariomycetes</taxon>
        <taxon>Hypocreomycetidae</taxon>
        <taxon>Glomerellales</taxon>
        <taxon>Glomerellaceae</taxon>
        <taxon>Colletotrichum</taxon>
        <taxon>Colletotrichum acutatum species complex</taxon>
    </lineage>
</organism>
<keyword evidence="1" id="KW-0812">Transmembrane</keyword>
<name>A0A9Q8SKE1_9PEZI</name>
<sequence length="988" mass="109359">MAICLSSRVNSVEYVVSRTARVEGVIEAKGVYGRRLDFPLVSVLPVEQNPECAGSYHEVARVNRATQRDVVDVGERVEERQAIMRRVHRIAVVHSDGVEKSMTTRRASPDLGHLGLVEQGLSGRGGFDREVGITHVCNGPGLSASSELITHTGIWLLSLAVPVVPESGSRIQHPMRWLMPRLKRFTGAGLGGLYLGAWPAPCEQLINVFKFPGAICILVRLTGERGEPLVPLLHPQDGGPPGRRGNFLDQNDTHDFKDTESWGTNTTSQAVSADLSARFNDQTTPYEVYEGKFSFRAVLQNTLKAWSFHSLYRLFYNVRDSIRNQTKVVIFKNRPMALLAIMVHVPPLVATAIMSHLIYHEYWIGADLTPNREWDKSANLLIQFAAKFLEIMIIGSLTTMIFTFVRREVTLGQGTPLAAFFAGNSFSSPEFLWSDEMTAMLRGRFSTVWKKVFFVSFLVMCCVLAVVVAPATATVLTPLNDWWMMGGSWVYIDKAGADIFPRTLTAADTVAGDVCERAGNLDCPSAGWDSLTHLVSYLPYQAILNVTKGSYIRIPALFPLATPESILQLSMSVREPGVPRGWAESRMTLPHRVTGATLAATTMLWQDALTLMDQKEKKYYRGSDYRYSTFQELASMETRCRVTMVDGNNTTSGDRRRPVNFPEVRNEASSTNNTDIISLENPTTQALWTTLNRTTPQLDLAANVSIGAIISLPRQGGIAVYGCLTDAEWIGANTWINIDNHVWTDGWPFPVTWKPGSRKVLIETSFANLTNAAVDIEGTTVFQRLAASARLVDSPLGLPWTVGHVETLVNAMLANGMSRTAPAAKPIITLKDADSAWWRNFFPRKTQFGFPESGTAFDVPEAVRAAAQRLHFRGEMKGFAYSAGDDTVRYSMVGLFVYCAVAVAFMAWSLVVGVTSKSWESTPELLALAMRSPPPGDEKMPSSILEDTSALRERYCIVASGSDVLLRPMDGLEEVPEEMRVRPNVMYR</sequence>
<dbReference type="RefSeq" id="XP_049140143.1">
    <property type="nucleotide sequence ID" value="XM_049283000.1"/>
</dbReference>
<dbReference type="GeneID" id="73338010"/>